<evidence type="ECO:0000313" key="1">
    <source>
        <dbReference type="EMBL" id="CAE0310862.1"/>
    </source>
</evidence>
<sequence length="124" mass="14243">MLVELHPKSYQATLYMKAGDRITESTTNAGDTPTPTEQTADMISEEVMKIFTNCAKYYGEEFSMENVDGGTSEIFVTCEEDYMVGMAYVADCHTYKRVVDLEKFDVERERNKMVDLYLSLLKFK</sequence>
<proteinExistence type="predicted"/>
<dbReference type="EMBL" id="HBIE01018915">
    <property type="protein sequence ID" value="CAE0310862.1"/>
    <property type="molecule type" value="Transcribed_RNA"/>
</dbReference>
<accession>A0A7S3MKY1</accession>
<name>A0A7S3MKY1_9SPIT</name>
<gene>
    <name evidence="1" type="ORF">FEHR0123_LOCUS5780</name>
</gene>
<dbReference type="AlphaFoldDB" id="A0A7S3MKY1"/>
<protein>
    <submittedName>
        <fullName evidence="1">Uncharacterized protein</fullName>
    </submittedName>
</protein>
<organism evidence="1">
    <name type="scientific">Favella ehrenbergii</name>
    <dbReference type="NCBI Taxonomy" id="182087"/>
    <lineage>
        <taxon>Eukaryota</taxon>
        <taxon>Sar</taxon>
        <taxon>Alveolata</taxon>
        <taxon>Ciliophora</taxon>
        <taxon>Intramacronucleata</taxon>
        <taxon>Spirotrichea</taxon>
        <taxon>Choreotrichia</taxon>
        <taxon>Tintinnida</taxon>
        <taxon>Xystonellidae</taxon>
        <taxon>Favella</taxon>
    </lineage>
</organism>
<reference evidence="1" key="1">
    <citation type="submission" date="2021-01" db="EMBL/GenBank/DDBJ databases">
        <authorList>
            <person name="Corre E."/>
            <person name="Pelletier E."/>
            <person name="Niang G."/>
            <person name="Scheremetjew M."/>
            <person name="Finn R."/>
            <person name="Kale V."/>
            <person name="Holt S."/>
            <person name="Cochrane G."/>
            <person name="Meng A."/>
            <person name="Brown T."/>
            <person name="Cohen L."/>
        </authorList>
    </citation>
    <scope>NUCLEOTIDE SEQUENCE</scope>
    <source>
        <strain evidence="1">Fehren 1</strain>
    </source>
</reference>